<reference evidence="2 3" key="1">
    <citation type="submission" date="2024-09" db="EMBL/GenBank/DDBJ databases">
        <authorList>
            <person name="Sun Q."/>
            <person name="Mori K."/>
        </authorList>
    </citation>
    <scope>NUCLEOTIDE SEQUENCE [LARGE SCALE GENOMIC DNA]</scope>
    <source>
        <strain evidence="2 3">NCAIM B.01794</strain>
    </source>
</reference>
<accession>A0ABV6SNG5</accession>
<dbReference type="Proteomes" id="UP001589891">
    <property type="component" value="Unassembled WGS sequence"/>
</dbReference>
<comment type="caution">
    <text evidence="2">The sequence shown here is derived from an EMBL/GenBank/DDBJ whole genome shotgun (WGS) entry which is preliminary data.</text>
</comment>
<protein>
    <submittedName>
        <fullName evidence="2">Uncharacterized protein</fullName>
    </submittedName>
</protein>
<dbReference type="EMBL" id="JBHLSS010000103">
    <property type="protein sequence ID" value="MFC0711083.1"/>
    <property type="molecule type" value="Genomic_DNA"/>
</dbReference>
<evidence type="ECO:0000313" key="2">
    <source>
        <dbReference type="EMBL" id="MFC0711083.1"/>
    </source>
</evidence>
<sequence>MILWGSLRIRPLTLKALAGIPAGLQERMHPRSSASFPRQALWKDWPSGYSFGTGAFDDKAGMKDVKQALRQGGEIRAGRPIEMSETPPVGPDKKRLRTGHRFHS</sequence>
<keyword evidence="3" id="KW-1185">Reference proteome</keyword>
<gene>
    <name evidence="2" type="ORF">ACFFGX_16485</name>
</gene>
<proteinExistence type="predicted"/>
<feature type="compositionally biased region" description="Basic residues" evidence="1">
    <location>
        <begin position="94"/>
        <end position="104"/>
    </location>
</feature>
<dbReference type="RefSeq" id="WP_376947786.1">
    <property type="nucleotide sequence ID" value="NZ_CP171449.1"/>
</dbReference>
<evidence type="ECO:0000256" key="1">
    <source>
        <dbReference type="SAM" id="MobiDB-lite"/>
    </source>
</evidence>
<name>A0ABV6SNG5_AZOPA</name>
<feature type="region of interest" description="Disordered" evidence="1">
    <location>
        <begin position="73"/>
        <end position="104"/>
    </location>
</feature>
<evidence type="ECO:0000313" key="3">
    <source>
        <dbReference type="Proteomes" id="UP001589891"/>
    </source>
</evidence>
<organism evidence="2 3">
    <name type="scientific">Azorhizophilus paspali</name>
    <name type="common">Azotobacter paspali</name>
    <dbReference type="NCBI Taxonomy" id="69963"/>
    <lineage>
        <taxon>Bacteria</taxon>
        <taxon>Pseudomonadati</taxon>
        <taxon>Pseudomonadota</taxon>
        <taxon>Gammaproteobacteria</taxon>
        <taxon>Pseudomonadales</taxon>
        <taxon>Pseudomonadaceae</taxon>
        <taxon>Azorhizophilus</taxon>
    </lineage>
</organism>